<name>A0A8J7YB12_9EURY</name>
<feature type="domain" description="Adenylosuccinate lyase C-terminal" evidence="1">
    <location>
        <begin position="1"/>
        <end position="65"/>
    </location>
</feature>
<dbReference type="Gene3D" id="1.10.40.30">
    <property type="entry name" value="Fumarase/aspartase (C-terminal domain)"/>
    <property type="match status" value="1"/>
</dbReference>
<keyword evidence="3" id="KW-1185">Reference proteome</keyword>
<dbReference type="AlphaFoldDB" id="A0A8J7YB12"/>
<gene>
    <name evidence="2" type="ORF">KTS45_13290</name>
</gene>
<evidence type="ECO:0000259" key="1">
    <source>
        <dbReference type="SMART" id="SM00998"/>
    </source>
</evidence>
<proteinExistence type="predicted"/>
<dbReference type="SUPFAM" id="SSF48557">
    <property type="entry name" value="L-aspartase-like"/>
    <property type="match status" value="1"/>
</dbReference>
<protein>
    <recommendedName>
        <fullName evidence="1">Adenylosuccinate lyase C-terminal domain-containing protein</fullName>
    </recommendedName>
</protein>
<dbReference type="GO" id="GO:0003824">
    <property type="term" value="F:catalytic activity"/>
    <property type="evidence" value="ECO:0007669"/>
    <property type="project" value="InterPro"/>
</dbReference>
<evidence type="ECO:0000313" key="3">
    <source>
        <dbReference type="Proteomes" id="UP000766550"/>
    </source>
</evidence>
<dbReference type="RefSeq" id="WP_162318011.1">
    <property type="nucleotide sequence ID" value="NZ_JAHQXF010000002.1"/>
</dbReference>
<dbReference type="InterPro" id="IPR008948">
    <property type="entry name" value="L-Aspartase-like"/>
</dbReference>
<dbReference type="SMART" id="SM00998">
    <property type="entry name" value="ADSL_C"/>
    <property type="match status" value="1"/>
</dbReference>
<dbReference type="Pfam" id="PF10397">
    <property type="entry name" value="ADSL_C"/>
    <property type="match status" value="1"/>
</dbReference>
<reference evidence="2 3" key="1">
    <citation type="submission" date="2021-06" db="EMBL/GenBank/DDBJ databases">
        <title>New haloarchaea isolates fom saline soil.</title>
        <authorList>
            <person name="Duran-Viseras A."/>
            <person name="Sanchez-Porro C.S."/>
            <person name="Ventosa A."/>
        </authorList>
    </citation>
    <scope>NUCLEOTIDE SEQUENCE [LARGE SCALE GENOMIC DNA]</scope>
    <source>
        <strain evidence="2 3">JCM 183640</strain>
    </source>
</reference>
<accession>A0A8J7YB12</accession>
<organism evidence="2 3">
    <name type="scientific">Haloarcula limicola</name>
    <dbReference type="NCBI Taxonomy" id="1429915"/>
    <lineage>
        <taxon>Archaea</taxon>
        <taxon>Methanobacteriati</taxon>
        <taxon>Methanobacteriota</taxon>
        <taxon>Stenosarchaea group</taxon>
        <taxon>Halobacteria</taxon>
        <taxon>Halobacteriales</taxon>
        <taxon>Haloarculaceae</taxon>
        <taxon>Haloarcula</taxon>
    </lineage>
</organism>
<comment type="caution">
    <text evidence="2">The sequence shown here is derived from an EMBL/GenBank/DDBJ whole genome shotgun (WGS) entry which is preliminary data.</text>
</comment>
<evidence type="ECO:0000313" key="2">
    <source>
        <dbReference type="EMBL" id="MBV0925173.1"/>
    </source>
</evidence>
<dbReference type="InterPro" id="IPR019468">
    <property type="entry name" value="AdenyloSucc_lyase_C"/>
</dbReference>
<sequence>MITLAEHVGRQTAHGIVHDNAMDAIETGRNFRDCLLADERVTEHLSEAHGSHSVYRSLGITRRFGPRLFRFSTVELVSRLGA</sequence>
<dbReference type="EMBL" id="JAHQXF010000002">
    <property type="protein sequence ID" value="MBV0925173.1"/>
    <property type="molecule type" value="Genomic_DNA"/>
</dbReference>
<dbReference type="Proteomes" id="UP000766550">
    <property type="component" value="Unassembled WGS sequence"/>
</dbReference>